<evidence type="ECO:0000313" key="2">
    <source>
        <dbReference type="Proteomes" id="UP001501747"/>
    </source>
</evidence>
<dbReference type="Proteomes" id="UP001501747">
    <property type="component" value="Unassembled WGS sequence"/>
</dbReference>
<reference evidence="2" key="1">
    <citation type="journal article" date="2019" name="Int. J. Syst. Evol. Microbiol.">
        <title>The Global Catalogue of Microorganisms (GCM) 10K type strain sequencing project: providing services to taxonomists for standard genome sequencing and annotation.</title>
        <authorList>
            <consortium name="The Broad Institute Genomics Platform"/>
            <consortium name="The Broad Institute Genome Sequencing Center for Infectious Disease"/>
            <person name="Wu L."/>
            <person name="Ma J."/>
        </authorList>
    </citation>
    <scope>NUCLEOTIDE SEQUENCE [LARGE SCALE GENOMIC DNA]</scope>
    <source>
        <strain evidence="2">JCM 17342</strain>
    </source>
</reference>
<comment type="caution">
    <text evidence="1">The sequence shown here is derived from an EMBL/GenBank/DDBJ whole genome shotgun (WGS) entry which is preliminary data.</text>
</comment>
<keyword evidence="2" id="KW-1185">Reference proteome</keyword>
<evidence type="ECO:0000313" key="1">
    <source>
        <dbReference type="EMBL" id="GAA4025205.1"/>
    </source>
</evidence>
<proteinExistence type="predicted"/>
<sequence length="70" mass="7699">MKISSGAYATEDKASEAKTGNAIRFGRSVCASRSLRNGRPSRRRFAAVANLDTRRRVFGPVTKTEQPWVG</sequence>
<accession>A0ABP7TGD6</accession>
<protein>
    <submittedName>
        <fullName evidence="1">Uncharacterized protein</fullName>
    </submittedName>
</protein>
<gene>
    <name evidence="1" type="ORF">GCM10022247_57220</name>
</gene>
<name>A0ABP7TGD6_9PSEU</name>
<organism evidence="1 2">
    <name type="scientific">Allokutzneria multivorans</name>
    <dbReference type="NCBI Taxonomy" id="1142134"/>
    <lineage>
        <taxon>Bacteria</taxon>
        <taxon>Bacillati</taxon>
        <taxon>Actinomycetota</taxon>
        <taxon>Actinomycetes</taxon>
        <taxon>Pseudonocardiales</taxon>
        <taxon>Pseudonocardiaceae</taxon>
        <taxon>Allokutzneria</taxon>
    </lineage>
</organism>
<dbReference type="EMBL" id="BAABAL010000019">
    <property type="protein sequence ID" value="GAA4025205.1"/>
    <property type="molecule type" value="Genomic_DNA"/>
</dbReference>